<dbReference type="EMBL" id="CAJVPL010000657">
    <property type="protein sequence ID" value="CAG8518734.1"/>
    <property type="molecule type" value="Genomic_DNA"/>
</dbReference>
<dbReference type="Proteomes" id="UP000789831">
    <property type="component" value="Unassembled WGS sequence"/>
</dbReference>
<keyword evidence="2" id="KW-1185">Reference proteome</keyword>
<organism evidence="1 2">
    <name type="scientific">Ambispora gerdemannii</name>
    <dbReference type="NCBI Taxonomy" id="144530"/>
    <lineage>
        <taxon>Eukaryota</taxon>
        <taxon>Fungi</taxon>
        <taxon>Fungi incertae sedis</taxon>
        <taxon>Mucoromycota</taxon>
        <taxon>Glomeromycotina</taxon>
        <taxon>Glomeromycetes</taxon>
        <taxon>Archaeosporales</taxon>
        <taxon>Ambisporaceae</taxon>
        <taxon>Ambispora</taxon>
    </lineage>
</organism>
<reference evidence="1" key="1">
    <citation type="submission" date="2021-06" db="EMBL/GenBank/DDBJ databases">
        <authorList>
            <person name="Kallberg Y."/>
            <person name="Tangrot J."/>
            <person name="Rosling A."/>
        </authorList>
    </citation>
    <scope>NUCLEOTIDE SEQUENCE</scope>
    <source>
        <strain evidence="1">MT106</strain>
    </source>
</reference>
<proteinExistence type="predicted"/>
<sequence length="487" mass="55740">MPIDIADYSSAQLLAHTSNLQNIEFDEDFEEISKKNSKDTILLHLRTSLTDRFLHHVMTDDCKDDKRQLKFNEKRKLWPDFWLTSANKDIIHVRLPLCDKLLPMEILEACGCNDGIDGTSIFPKDWQSDGWLVKVYVHPTEAEYNWPIIEERTIYQAEKKDKQITTDKLPPGPLTDSMLVSETKRVCNKCWMKMHSDKKAEFYSVNFMEVSKLLASEYRNKSAVTTSLMELIKYMKGEREIDYSLLVEHQENTERFILSKDVFNEMVTKYDDEPVIRSCSITTDEDSKVQDLNKLKSMSSSVFSGNEARQKASLVKSEGNGPIPGFPGVDIIAGWYAQMKRAEDGEFAEKVGNRVAKITHASLNVNVKTVFGNLYGRKLLPSSLDISSYCLLTDQTLGDGFLQWGRNKSAIVSDYSCNRGETTANNELSDTSVPFEYDDRVEYRLDKLSQIEDYTSEADEFKFDETLVVLNSVQQSQSSTYWLCTLI</sequence>
<protein>
    <submittedName>
        <fullName evidence="1">6083_t:CDS:1</fullName>
    </submittedName>
</protein>
<dbReference type="AlphaFoldDB" id="A0A9N9F8T6"/>
<accession>A0A9N9F8T6</accession>
<evidence type="ECO:0000313" key="1">
    <source>
        <dbReference type="EMBL" id="CAG8518734.1"/>
    </source>
</evidence>
<name>A0A9N9F8T6_9GLOM</name>
<comment type="caution">
    <text evidence="1">The sequence shown here is derived from an EMBL/GenBank/DDBJ whole genome shotgun (WGS) entry which is preliminary data.</text>
</comment>
<evidence type="ECO:0000313" key="2">
    <source>
        <dbReference type="Proteomes" id="UP000789831"/>
    </source>
</evidence>
<gene>
    <name evidence="1" type="ORF">AGERDE_LOCUS5121</name>
</gene>